<evidence type="ECO:0000313" key="1">
    <source>
        <dbReference type="EMBL" id="JAH17959.1"/>
    </source>
</evidence>
<reference evidence="1" key="2">
    <citation type="journal article" date="2015" name="Fish Shellfish Immunol.">
        <title>Early steps in the European eel (Anguilla anguilla)-Vibrio vulnificus interaction in the gills: Role of the RtxA13 toxin.</title>
        <authorList>
            <person name="Callol A."/>
            <person name="Pajuelo D."/>
            <person name="Ebbesson L."/>
            <person name="Teles M."/>
            <person name="MacKenzie S."/>
            <person name="Amaro C."/>
        </authorList>
    </citation>
    <scope>NUCLEOTIDE SEQUENCE</scope>
</reference>
<protein>
    <submittedName>
        <fullName evidence="1">Uncharacterized protein</fullName>
    </submittedName>
</protein>
<organism evidence="1">
    <name type="scientific">Anguilla anguilla</name>
    <name type="common">European freshwater eel</name>
    <name type="synonym">Muraena anguilla</name>
    <dbReference type="NCBI Taxonomy" id="7936"/>
    <lineage>
        <taxon>Eukaryota</taxon>
        <taxon>Metazoa</taxon>
        <taxon>Chordata</taxon>
        <taxon>Craniata</taxon>
        <taxon>Vertebrata</taxon>
        <taxon>Euteleostomi</taxon>
        <taxon>Actinopterygii</taxon>
        <taxon>Neopterygii</taxon>
        <taxon>Teleostei</taxon>
        <taxon>Anguilliformes</taxon>
        <taxon>Anguillidae</taxon>
        <taxon>Anguilla</taxon>
    </lineage>
</organism>
<name>A0A0E9QM94_ANGAN</name>
<proteinExistence type="predicted"/>
<reference evidence="1" key="1">
    <citation type="submission" date="2014-11" db="EMBL/GenBank/DDBJ databases">
        <authorList>
            <person name="Amaro Gonzalez C."/>
        </authorList>
    </citation>
    <scope>NUCLEOTIDE SEQUENCE</scope>
</reference>
<dbReference type="EMBL" id="GBXM01090618">
    <property type="protein sequence ID" value="JAH17959.1"/>
    <property type="molecule type" value="Transcribed_RNA"/>
</dbReference>
<sequence length="30" mass="3709">MRKRKMRDLINIFLCSKVHPLNQLYSINYI</sequence>
<dbReference type="AlphaFoldDB" id="A0A0E9QM94"/>
<accession>A0A0E9QM94</accession>